<feature type="region of interest" description="Disordered" evidence="1">
    <location>
        <begin position="124"/>
        <end position="146"/>
    </location>
</feature>
<evidence type="ECO:0000313" key="3">
    <source>
        <dbReference type="Proteomes" id="UP001066276"/>
    </source>
</evidence>
<dbReference type="Proteomes" id="UP001066276">
    <property type="component" value="Chromosome 11"/>
</dbReference>
<feature type="compositionally biased region" description="Polar residues" evidence="1">
    <location>
        <begin position="1"/>
        <end position="18"/>
    </location>
</feature>
<organism evidence="2 3">
    <name type="scientific">Pleurodeles waltl</name>
    <name type="common">Iberian ribbed newt</name>
    <dbReference type="NCBI Taxonomy" id="8319"/>
    <lineage>
        <taxon>Eukaryota</taxon>
        <taxon>Metazoa</taxon>
        <taxon>Chordata</taxon>
        <taxon>Craniata</taxon>
        <taxon>Vertebrata</taxon>
        <taxon>Euteleostomi</taxon>
        <taxon>Amphibia</taxon>
        <taxon>Batrachia</taxon>
        <taxon>Caudata</taxon>
        <taxon>Salamandroidea</taxon>
        <taxon>Salamandridae</taxon>
        <taxon>Pleurodelinae</taxon>
        <taxon>Pleurodeles</taxon>
    </lineage>
</organism>
<reference evidence="2" key="1">
    <citation type="journal article" date="2022" name="bioRxiv">
        <title>Sequencing and chromosome-scale assembly of the giantPleurodeles waltlgenome.</title>
        <authorList>
            <person name="Brown T."/>
            <person name="Elewa A."/>
            <person name="Iarovenko S."/>
            <person name="Subramanian E."/>
            <person name="Araus A.J."/>
            <person name="Petzold A."/>
            <person name="Susuki M."/>
            <person name="Suzuki K.-i.T."/>
            <person name="Hayashi T."/>
            <person name="Toyoda A."/>
            <person name="Oliveira C."/>
            <person name="Osipova E."/>
            <person name="Leigh N.D."/>
            <person name="Simon A."/>
            <person name="Yun M.H."/>
        </authorList>
    </citation>
    <scope>NUCLEOTIDE SEQUENCE</scope>
    <source>
        <strain evidence="2">20211129_DDA</strain>
        <tissue evidence="2">Liver</tissue>
    </source>
</reference>
<evidence type="ECO:0000313" key="2">
    <source>
        <dbReference type="EMBL" id="KAJ1092047.1"/>
    </source>
</evidence>
<name>A0AAV7LLX0_PLEWA</name>
<protein>
    <submittedName>
        <fullName evidence="2">Uncharacterized protein</fullName>
    </submittedName>
</protein>
<dbReference type="EMBL" id="JANPWB010000015">
    <property type="protein sequence ID" value="KAJ1092047.1"/>
    <property type="molecule type" value="Genomic_DNA"/>
</dbReference>
<comment type="caution">
    <text evidence="2">The sequence shown here is derived from an EMBL/GenBank/DDBJ whole genome shotgun (WGS) entry which is preliminary data.</text>
</comment>
<proteinExistence type="predicted"/>
<feature type="region of interest" description="Disordered" evidence="1">
    <location>
        <begin position="1"/>
        <end position="78"/>
    </location>
</feature>
<keyword evidence="3" id="KW-1185">Reference proteome</keyword>
<sequence>MPQNTMWTHQNSQIQNKGGHSDPGGRQKTVPRSKDCCGHSGFLTGLAGDRQKAACQPIGKQPSMRMPAPNGAGGVEDVRRVQWHPSRISVSAMQTLKYKVGPSYGGPCSAHAMLLAWALQGLPGASRHPSPPSCSWRAEPPGTGWR</sequence>
<evidence type="ECO:0000256" key="1">
    <source>
        <dbReference type="SAM" id="MobiDB-lite"/>
    </source>
</evidence>
<accession>A0AAV7LLX0</accession>
<gene>
    <name evidence="2" type="ORF">NDU88_005161</name>
</gene>
<dbReference type="AlphaFoldDB" id="A0AAV7LLX0"/>